<dbReference type="PANTHER" id="PTHR44688">
    <property type="entry name" value="DNA-BINDING TRANSCRIPTIONAL ACTIVATOR DEVR_DOSR"/>
    <property type="match status" value="1"/>
</dbReference>
<evidence type="ECO:0000256" key="2">
    <source>
        <dbReference type="ARBA" id="ARBA00023125"/>
    </source>
</evidence>
<gene>
    <name evidence="5" type="ORF">NDI38_24755</name>
</gene>
<comment type="caution">
    <text evidence="5">The sequence shown here is derived from an EMBL/GenBank/DDBJ whole genome shotgun (WGS) entry which is preliminary data.</text>
</comment>
<dbReference type="SMART" id="SM00421">
    <property type="entry name" value="HTH_LUXR"/>
    <property type="match status" value="1"/>
</dbReference>
<keyword evidence="3" id="KW-0804">Transcription</keyword>
<keyword evidence="2" id="KW-0238">DNA-binding</keyword>
<dbReference type="SMART" id="SM00065">
    <property type="entry name" value="GAF"/>
    <property type="match status" value="1"/>
</dbReference>
<dbReference type="Pfam" id="PF13185">
    <property type="entry name" value="GAF_2"/>
    <property type="match status" value="1"/>
</dbReference>
<dbReference type="PROSITE" id="PS50043">
    <property type="entry name" value="HTH_LUXR_2"/>
    <property type="match status" value="1"/>
</dbReference>
<dbReference type="InterPro" id="IPR016032">
    <property type="entry name" value="Sig_transdc_resp-reg_C-effctor"/>
</dbReference>
<dbReference type="Proteomes" id="UP001476950">
    <property type="component" value="Unassembled WGS sequence"/>
</dbReference>
<evidence type="ECO:0000259" key="4">
    <source>
        <dbReference type="PROSITE" id="PS50043"/>
    </source>
</evidence>
<dbReference type="InterPro" id="IPR000792">
    <property type="entry name" value="Tscrpt_reg_LuxR_C"/>
</dbReference>
<keyword evidence="6" id="KW-1185">Reference proteome</keyword>
<dbReference type="Pfam" id="PF00196">
    <property type="entry name" value="GerE"/>
    <property type="match status" value="1"/>
</dbReference>
<dbReference type="CDD" id="cd06170">
    <property type="entry name" value="LuxR_C_like"/>
    <property type="match status" value="1"/>
</dbReference>
<dbReference type="SUPFAM" id="SSF46894">
    <property type="entry name" value="C-terminal effector domain of the bipartite response regulators"/>
    <property type="match status" value="1"/>
</dbReference>
<evidence type="ECO:0000256" key="3">
    <source>
        <dbReference type="ARBA" id="ARBA00023163"/>
    </source>
</evidence>
<proteinExistence type="predicted"/>
<reference evidence="5 6" key="1">
    <citation type="submission" date="2022-04" db="EMBL/GenBank/DDBJ databases">
        <title>Positive selection, recombination, and allopatry shape intraspecific diversity of widespread and dominant cyanobacteria.</title>
        <authorList>
            <person name="Wei J."/>
            <person name="Shu W."/>
            <person name="Hu C."/>
        </authorList>
    </citation>
    <scope>NUCLEOTIDE SEQUENCE [LARGE SCALE GENOMIC DNA]</scope>
    <source>
        <strain evidence="5 6">AS-A4</strain>
    </source>
</reference>
<dbReference type="EMBL" id="JAMPLM010000039">
    <property type="protein sequence ID" value="MEP1061614.1"/>
    <property type="molecule type" value="Genomic_DNA"/>
</dbReference>
<evidence type="ECO:0000256" key="1">
    <source>
        <dbReference type="ARBA" id="ARBA00023015"/>
    </source>
</evidence>
<feature type="domain" description="HTH luxR-type" evidence="4">
    <location>
        <begin position="426"/>
        <end position="490"/>
    </location>
</feature>
<name>A0ABV0KQV2_9CYAN</name>
<dbReference type="InterPro" id="IPR029016">
    <property type="entry name" value="GAF-like_dom_sf"/>
</dbReference>
<keyword evidence="1" id="KW-0805">Transcription regulation</keyword>
<dbReference type="Gene3D" id="3.30.450.40">
    <property type="match status" value="1"/>
</dbReference>
<protein>
    <submittedName>
        <fullName evidence="5">GAF domain-containing protein</fullName>
    </submittedName>
</protein>
<dbReference type="Gene3D" id="1.10.10.10">
    <property type="entry name" value="Winged helix-like DNA-binding domain superfamily/Winged helix DNA-binding domain"/>
    <property type="match status" value="1"/>
</dbReference>
<dbReference type="InterPro" id="IPR003018">
    <property type="entry name" value="GAF"/>
</dbReference>
<accession>A0ABV0KQV2</accession>
<evidence type="ECO:0000313" key="5">
    <source>
        <dbReference type="EMBL" id="MEP1061614.1"/>
    </source>
</evidence>
<sequence length="510" mass="55975">MALVSEPTPRFLDSTQLLFDLQRGNEIARSLSGCLDPETIAHRVTEGMVAGFGCAFARIWLVEPDRTELKLVASSGMYTQRDGSFARVPMGAFKVGKIAQNGIPFLSNALADETWVRDREWAIAKGIRGFAGYPLTAGGDVVGVLAVFSQQAMAPEFLEVLQSLCATVAIALELALHHQQEKQTWQQEKQAWNAPKLDATNHSPLSEQLANILASVRPTLVGTEVPLSAPLTYLFLRTAEILSAMQCLYCRLTYGTTQISLEVMASSLPVKTQPAKTQPVKTQERTSPFDELLFAVSCLGGSLQSYTGANQHAVQVLLAVPYPGCVLGSRVCIQCRLPVLQMAFTHLAYLAGLTVCTTADDRTVPLLTDDPAQVDALNPLLWVATREQATPKQAKGRLDLTITPIQLRAAVETLANGYSWGLVSKPKLDAQRLSEREQEIMALLAQGLRDRDIANSLYISDRTVKFHINNILAKLKAKTRFQALYQVTCNGWLDREILERSRIPEPLEGS</sequence>
<dbReference type="InterPro" id="IPR036388">
    <property type="entry name" value="WH-like_DNA-bd_sf"/>
</dbReference>
<dbReference type="PRINTS" id="PR00038">
    <property type="entry name" value="HTHLUXR"/>
</dbReference>
<organism evidence="5 6">
    <name type="scientific">Stenomitos frigidus AS-A4</name>
    <dbReference type="NCBI Taxonomy" id="2933935"/>
    <lineage>
        <taxon>Bacteria</taxon>
        <taxon>Bacillati</taxon>
        <taxon>Cyanobacteriota</taxon>
        <taxon>Cyanophyceae</taxon>
        <taxon>Leptolyngbyales</taxon>
        <taxon>Leptolyngbyaceae</taxon>
        <taxon>Stenomitos</taxon>
    </lineage>
</organism>
<dbReference type="PANTHER" id="PTHR44688:SF25">
    <property type="entry name" value="HTH LUXR-TYPE DOMAIN-CONTAINING PROTEIN"/>
    <property type="match status" value="1"/>
</dbReference>
<dbReference type="SUPFAM" id="SSF55781">
    <property type="entry name" value="GAF domain-like"/>
    <property type="match status" value="1"/>
</dbReference>
<evidence type="ECO:0000313" key="6">
    <source>
        <dbReference type="Proteomes" id="UP001476950"/>
    </source>
</evidence>